<dbReference type="PANTHER" id="PTHR38593">
    <property type="entry name" value="BLR2558 PROTEIN"/>
    <property type="match status" value="1"/>
</dbReference>
<dbReference type="PANTHER" id="PTHR38593:SF1">
    <property type="entry name" value="BLR2558 PROTEIN"/>
    <property type="match status" value="1"/>
</dbReference>
<dbReference type="Pfam" id="PF13628">
    <property type="entry name" value="DUF4142"/>
    <property type="match status" value="1"/>
</dbReference>
<proteinExistence type="predicted"/>
<name>A0A1L9AUF7_9BACT</name>
<organism evidence="2 3">
    <name type="scientific">Cystobacter ferrugineus</name>
    <dbReference type="NCBI Taxonomy" id="83449"/>
    <lineage>
        <taxon>Bacteria</taxon>
        <taxon>Pseudomonadati</taxon>
        <taxon>Myxococcota</taxon>
        <taxon>Myxococcia</taxon>
        <taxon>Myxococcales</taxon>
        <taxon>Cystobacterineae</taxon>
        <taxon>Archangiaceae</taxon>
        <taxon>Cystobacter</taxon>
    </lineage>
</organism>
<dbReference type="InterPro" id="IPR012347">
    <property type="entry name" value="Ferritin-like"/>
</dbReference>
<dbReference type="AlphaFoldDB" id="A0A1L9AUF7"/>
<reference evidence="2 3" key="2">
    <citation type="submission" date="2016-12" db="EMBL/GenBank/DDBJ databases">
        <title>Draft Genome Sequence of Cystobacter ferrugineus Strain Cbfe23.</title>
        <authorList>
            <person name="Akbar S."/>
            <person name="Dowd S.E."/>
            <person name="Stevens D.C."/>
        </authorList>
    </citation>
    <scope>NUCLEOTIDE SEQUENCE [LARGE SCALE GENOMIC DNA]</scope>
    <source>
        <strain evidence="2 3">Cbfe23</strain>
    </source>
</reference>
<accession>A0A1L9AUF7</accession>
<feature type="domain" description="DUF4142" evidence="1">
    <location>
        <begin position="41"/>
        <end position="104"/>
    </location>
</feature>
<gene>
    <name evidence="2" type="ORF">BON30_47740</name>
</gene>
<dbReference type="InterPro" id="IPR025419">
    <property type="entry name" value="DUF4142"/>
</dbReference>
<protein>
    <recommendedName>
        <fullName evidence="1">DUF4142 domain-containing protein</fullName>
    </recommendedName>
</protein>
<dbReference type="EMBL" id="MPIN01000031">
    <property type="protein sequence ID" value="OJH33647.1"/>
    <property type="molecule type" value="Genomic_DNA"/>
</dbReference>
<dbReference type="OrthoDB" id="5515244at2"/>
<evidence type="ECO:0000313" key="2">
    <source>
        <dbReference type="EMBL" id="OJH33647.1"/>
    </source>
</evidence>
<comment type="caution">
    <text evidence="2">The sequence shown here is derived from an EMBL/GenBank/DDBJ whole genome shotgun (WGS) entry which is preliminary data.</text>
</comment>
<dbReference type="STRING" id="83449.BON30_47740"/>
<sequence>MLCGMGLVMALGLGAGCAHDEAKAARNRGEMVGEALAEKVRFADQLALLDQQQIALGQLAAERASNPEVRRFAQRLVRDHENHLSDLRALADAQAFSLALVDLNTRESATGGAGWEGAEKGAHKGVKSYDKKVDKQVREFIERRDELASRSGVDFDRAFLDQVKEDQERGRELVDEGLDEYRGDTSLALLLGRTAPVLLSHQRQISTLKGFIGD</sequence>
<keyword evidence="3" id="KW-1185">Reference proteome</keyword>
<evidence type="ECO:0000259" key="1">
    <source>
        <dbReference type="Pfam" id="PF13628"/>
    </source>
</evidence>
<dbReference type="Gene3D" id="1.20.1260.10">
    <property type="match status" value="1"/>
</dbReference>
<evidence type="ECO:0000313" key="3">
    <source>
        <dbReference type="Proteomes" id="UP000182229"/>
    </source>
</evidence>
<reference evidence="3" key="1">
    <citation type="submission" date="2016-11" db="EMBL/GenBank/DDBJ databases">
        <authorList>
            <person name="Shukria A."/>
            <person name="Stevens D.C."/>
        </authorList>
    </citation>
    <scope>NUCLEOTIDE SEQUENCE [LARGE SCALE GENOMIC DNA]</scope>
    <source>
        <strain evidence="3">Cbfe23</strain>
    </source>
</reference>
<dbReference type="Proteomes" id="UP000182229">
    <property type="component" value="Unassembled WGS sequence"/>
</dbReference>